<feature type="domain" description="Flagellar motor switch protein FliN-like C-terminal" evidence="8">
    <location>
        <begin position="19"/>
        <end position="88"/>
    </location>
</feature>
<name>A0ABQ4PYF2_9PROT</name>
<dbReference type="PANTHER" id="PTHR43484">
    <property type="match status" value="1"/>
</dbReference>
<keyword evidence="6" id="KW-0283">Flagellar rotation</keyword>
<dbReference type="Proteomes" id="UP001161064">
    <property type="component" value="Unassembled WGS sequence"/>
</dbReference>
<dbReference type="PRINTS" id="PR00956">
    <property type="entry name" value="FLGMOTORFLIN"/>
</dbReference>
<dbReference type="EMBL" id="BPFZ01000018">
    <property type="protein sequence ID" value="GIU68048.1"/>
    <property type="molecule type" value="Genomic_DNA"/>
</dbReference>
<evidence type="ECO:0000256" key="5">
    <source>
        <dbReference type="ARBA" id="ARBA00022500"/>
    </source>
</evidence>
<dbReference type="Gene3D" id="2.30.330.10">
    <property type="entry name" value="SpoA-like"/>
    <property type="match status" value="1"/>
</dbReference>
<reference evidence="9" key="2">
    <citation type="journal article" date="2023" name="ISME Commun">
        <title>Characterization of a bloom-associated alphaproteobacterial lineage, 'Candidatus Phycosocius': insights into freshwater algal-bacterial interactions.</title>
        <authorList>
            <person name="Tanabe Y."/>
            <person name="Yamaguchi H."/>
            <person name="Yoshida M."/>
            <person name="Kai A."/>
            <person name="Okazaki Y."/>
        </authorList>
    </citation>
    <scope>NUCLEOTIDE SEQUENCE</scope>
    <source>
        <strain evidence="9">BOTRYCO-1</strain>
    </source>
</reference>
<evidence type="ECO:0000259" key="8">
    <source>
        <dbReference type="Pfam" id="PF01052"/>
    </source>
</evidence>
<evidence type="ECO:0000256" key="2">
    <source>
        <dbReference type="ARBA" id="ARBA00009226"/>
    </source>
</evidence>
<sequence length="90" mass="9707">MTIDLKRSEQVTDVRTAVLETLNVRVEAFVGHAEMTVSEIINAKPGTIISLDTPLNEIVELRVKGQTVAKGELVAVGDCFGVRVTEILSA</sequence>
<evidence type="ECO:0000256" key="4">
    <source>
        <dbReference type="ARBA" id="ARBA00022475"/>
    </source>
</evidence>
<evidence type="ECO:0000313" key="10">
    <source>
        <dbReference type="Proteomes" id="UP001161064"/>
    </source>
</evidence>
<reference evidence="9" key="1">
    <citation type="submission" date="2021-05" db="EMBL/GenBank/DDBJ databases">
        <authorList>
            <person name="Tanabe Y."/>
        </authorList>
    </citation>
    <scope>NUCLEOTIDE SEQUENCE</scope>
    <source>
        <strain evidence="9">BOTRYCO-1</strain>
    </source>
</reference>
<dbReference type="InterPro" id="IPR001172">
    <property type="entry name" value="FliN_T3SS_HrcQb"/>
</dbReference>
<dbReference type="Pfam" id="PF01052">
    <property type="entry name" value="FliMN_C"/>
    <property type="match status" value="1"/>
</dbReference>
<evidence type="ECO:0000256" key="3">
    <source>
        <dbReference type="ARBA" id="ARBA00021897"/>
    </source>
</evidence>
<keyword evidence="7" id="KW-0472">Membrane</keyword>
<dbReference type="RefSeq" id="WP_284361584.1">
    <property type="nucleotide sequence ID" value="NZ_BPFZ01000018.1"/>
</dbReference>
<protein>
    <recommendedName>
        <fullName evidence="3">Flagellar motor switch protein FliN</fullName>
    </recommendedName>
</protein>
<comment type="similarity">
    <text evidence="2">Belongs to the FliN/MopA/SpaO family.</text>
</comment>
<proteinExistence type="inferred from homology"/>
<keyword evidence="4" id="KW-1003">Cell membrane</keyword>
<dbReference type="PANTHER" id="PTHR43484:SF1">
    <property type="entry name" value="FLAGELLAR MOTOR SWITCH PROTEIN FLIN"/>
    <property type="match status" value="1"/>
</dbReference>
<gene>
    <name evidence="9" type="ORF">PsB1_2202</name>
</gene>
<comment type="caution">
    <text evidence="9">The sequence shown here is derived from an EMBL/GenBank/DDBJ whole genome shotgun (WGS) entry which is preliminary data.</text>
</comment>
<accession>A0ABQ4PYF2</accession>
<comment type="subcellular location">
    <subcellularLocation>
        <location evidence="1">Cell membrane</location>
        <topology evidence="1">Peripheral membrane protein</topology>
        <orientation evidence="1">Cytoplasmic side</orientation>
    </subcellularLocation>
</comment>
<evidence type="ECO:0000256" key="6">
    <source>
        <dbReference type="ARBA" id="ARBA00022779"/>
    </source>
</evidence>
<dbReference type="SUPFAM" id="SSF101801">
    <property type="entry name" value="Surface presentation of antigens (SPOA)"/>
    <property type="match status" value="1"/>
</dbReference>
<dbReference type="InterPro" id="IPR036429">
    <property type="entry name" value="SpoA-like_sf"/>
</dbReference>
<organism evidence="9 10">
    <name type="scientific">Candidatus Phycosocius spiralis</name>
    <dbReference type="NCBI Taxonomy" id="2815099"/>
    <lineage>
        <taxon>Bacteria</taxon>
        <taxon>Pseudomonadati</taxon>
        <taxon>Pseudomonadota</taxon>
        <taxon>Alphaproteobacteria</taxon>
        <taxon>Caulobacterales</taxon>
        <taxon>Caulobacterales incertae sedis</taxon>
        <taxon>Candidatus Phycosocius</taxon>
    </lineage>
</organism>
<evidence type="ECO:0000256" key="1">
    <source>
        <dbReference type="ARBA" id="ARBA00004413"/>
    </source>
</evidence>
<keyword evidence="10" id="KW-1185">Reference proteome</keyword>
<keyword evidence="5" id="KW-0145">Chemotaxis</keyword>
<evidence type="ECO:0000256" key="7">
    <source>
        <dbReference type="ARBA" id="ARBA00023136"/>
    </source>
</evidence>
<dbReference type="InterPro" id="IPR001543">
    <property type="entry name" value="FliN-like_C"/>
</dbReference>
<dbReference type="InterPro" id="IPR051469">
    <property type="entry name" value="FliN/MopA/SpaO"/>
</dbReference>
<evidence type="ECO:0000313" key="9">
    <source>
        <dbReference type="EMBL" id="GIU68048.1"/>
    </source>
</evidence>